<evidence type="ECO:0000313" key="2">
    <source>
        <dbReference type="EMBL" id="VYS91665.1"/>
    </source>
</evidence>
<accession>A0A6N2SJ08</accession>
<dbReference type="InterPro" id="IPR011437">
    <property type="entry name" value="DUF1540"/>
</dbReference>
<evidence type="ECO:0000259" key="1">
    <source>
        <dbReference type="Pfam" id="PF07561"/>
    </source>
</evidence>
<feature type="domain" description="DUF1540" evidence="1">
    <location>
        <begin position="15"/>
        <end position="54"/>
    </location>
</feature>
<name>A0A6N2SJ08_9FIRM</name>
<dbReference type="Pfam" id="PF07561">
    <property type="entry name" value="DUF1540"/>
    <property type="match status" value="1"/>
</dbReference>
<dbReference type="AlphaFoldDB" id="A0A6N2SJ08"/>
<protein>
    <recommendedName>
        <fullName evidence="1">DUF1540 domain-containing protein</fullName>
    </recommendedName>
</protein>
<organism evidence="2">
    <name type="scientific">uncultured Anaerotruncus sp</name>
    <dbReference type="NCBI Taxonomy" id="905011"/>
    <lineage>
        <taxon>Bacteria</taxon>
        <taxon>Bacillati</taxon>
        <taxon>Bacillota</taxon>
        <taxon>Clostridia</taxon>
        <taxon>Eubacteriales</taxon>
        <taxon>Oscillospiraceae</taxon>
        <taxon>Anaerotruncus</taxon>
        <taxon>environmental samples</taxon>
    </lineage>
</organism>
<sequence length="57" mass="6229">MNHSEGCSCPHIHGVKCEVTNCVYNDKKEYCTANEIKVGPSYASSSTDTICATFKPE</sequence>
<gene>
    <name evidence="2" type="ORF">AULFYP135_00904</name>
</gene>
<dbReference type="EMBL" id="CACRSL010000003">
    <property type="protein sequence ID" value="VYS91665.1"/>
    <property type="molecule type" value="Genomic_DNA"/>
</dbReference>
<reference evidence="2" key="1">
    <citation type="submission" date="2019-11" db="EMBL/GenBank/DDBJ databases">
        <authorList>
            <person name="Feng L."/>
        </authorList>
    </citation>
    <scope>NUCLEOTIDE SEQUENCE</scope>
    <source>
        <strain evidence="2">AundefinedLFYP135</strain>
    </source>
</reference>
<proteinExistence type="predicted"/>